<reference evidence="1" key="1">
    <citation type="journal article" date="2012" name="Science">
        <title>Fermentation, hydrogen, and sulfur metabolism in multiple uncultivated bacterial phyla.</title>
        <authorList>
            <person name="Wrighton K.C."/>
            <person name="Thomas B.C."/>
            <person name="Sharon I."/>
            <person name="Miller C.S."/>
            <person name="Castelle C.J."/>
            <person name="VerBerkmoes N.C."/>
            <person name="Wilkins M.J."/>
            <person name="Hettich R.L."/>
            <person name="Lipton M.S."/>
            <person name="Williams K.H."/>
            <person name="Long P.E."/>
            <person name="Banfield J.F."/>
        </authorList>
    </citation>
    <scope>NUCLEOTIDE SEQUENCE [LARGE SCALE GENOMIC DNA]</scope>
</reference>
<evidence type="ECO:0000313" key="1">
    <source>
        <dbReference type="EMBL" id="EKE26217.1"/>
    </source>
</evidence>
<protein>
    <submittedName>
        <fullName evidence="1">Uncharacterized protein</fullName>
    </submittedName>
</protein>
<comment type="caution">
    <text evidence="1">The sequence shown here is derived from an EMBL/GenBank/DDBJ whole genome shotgun (WGS) entry which is preliminary data.</text>
</comment>
<gene>
    <name evidence="1" type="ORF">ACD_4C00377G0001</name>
</gene>
<dbReference type="EMBL" id="AMFJ01000893">
    <property type="protein sequence ID" value="EKE26217.1"/>
    <property type="molecule type" value="Genomic_DNA"/>
</dbReference>
<proteinExistence type="predicted"/>
<dbReference type="AlphaFoldDB" id="K2FWG6"/>
<accession>K2FWG6</accession>
<name>K2FWG6_9BACT</name>
<organism evidence="1">
    <name type="scientific">uncultured bacterium</name>
    <name type="common">gcode 4</name>
    <dbReference type="NCBI Taxonomy" id="1234023"/>
    <lineage>
        <taxon>Bacteria</taxon>
        <taxon>environmental samples</taxon>
    </lineage>
</organism>
<sequence>MEIFAKNDNIYVTSDKKEVEFTDTKVIIDWFTIDFPGEYEKSGFMAHVIETQWKLLFQLRIEDKNIAYVPYDELEVTEEVWDIFWSINILIIKWSKNSIKIYENLEVQYVVPYWEAKDVFFSTLWQHPEAVKSYKIKELANENEIVFINVE</sequence>